<feature type="transmembrane region" description="Helical" evidence="2">
    <location>
        <begin position="98"/>
        <end position="119"/>
    </location>
</feature>
<feature type="transmembrane region" description="Helical" evidence="2">
    <location>
        <begin position="174"/>
        <end position="194"/>
    </location>
</feature>
<dbReference type="AlphaFoldDB" id="A0A9W8MWW5"/>
<feature type="transmembrane region" description="Helical" evidence="2">
    <location>
        <begin position="131"/>
        <end position="154"/>
    </location>
</feature>
<accession>A0A9W8MWW5</accession>
<protein>
    <submittedName>
        <fullName evidence="3">Uncharacterized protein</fullName>
    </submittedName>
</protein>
<evidence type="ECO:0000313" key="4">
    <source>
        <dbReference type="Proteomes" id="UP001148786"/>
    </source>
</evidence>
<feature type="transmembrane region" description="Helical" evidence="2">
    <location>
        <begin position="51"/>
        <end position="78"/>
    </location>
</feature>
<dbReference type="OrthoDB" id="2796825at2759"/>
<reference evidence="3" key="1">
    <citation type="submission" date="2022-07" db="EMBL/GenBank/DDBJ databases">
        <title>Genome Sequence of Agrocybe chaxingu.</title>
        <authorList>
            <person name="Buettner E."/>
        </authorList>
    </citation>
    <scope>NUCLEOTIDE SEQUENCE</scope>
    <source>
        <strain evidence="3">MP-N11</strain>
    </source>
</reference>
<feature type="transmembrane region" description="Helical" evidence="2">
    <location>
        <begin position="215"/>
        <end position="239"/>
    </location>
</feature>
<proteinExistence type="predicted"/>
<comment type="caution">
    <text evidence="3">The sequence shown here is derived from an EMBL/GenBank/DDBJ whole genome shotgun (WGS) entry which is preliminary data.</text>
</comment>
<keyword evidence="2" id="KW-1133">Transmembrane helix</keyword>
<keyword evidence="4" id="KW-1185">Reference proteome</keyword>
<name>A0A9W8MWW5_9AGAR</name>
<feature type="transmembrane region" description="Helical" evidence="2">
    <location>
        <begin position="20"/>
        <end position="39"/>
    </location>
</feature>
<feature type="region of interest" description="Disordered" evidence="1">
    <location>
        <begin position="305"/>
        <end position="327"/>
    </location>
</feature>
<gene>
    <name evidence="3" type="ORF">NLJ89_g4043</name>
</gene>
<dbReference type="Proteomes" id="UP001148786">
    <property type="component" value="Unassembled WGS sequence"/>
</dbReference>
<organism evidence="3 4">
    <name type="scientific">Agrocybe chaxingu</name>
    <dbReference type="NCBI Taxonomy" id="84603"/>
    <lineage>
        <taxon>Eukaryota</taxon>
        <taxon>Fungi</taxon>
        <taxon>Dikarya</taxon>
        <taxon>Basidiomycota</taxon>
        <taxon>Agaricomycotina</taxon>
        <taxon>Agaricomycetes</taxon>
        <taxon>Agaricomycetidae</taxon>
        <taxon>Agaricales</taxon>
        <taxon>Agaricineae</taxon>
        <taxon>Strophariaceae</taxon>
        <taxon>Agrocybe</taxon>
    </lineage>
</organism>
<evidence type="ECO:0000256" key="1">
    <source>
        <dbReference type="SAM" id="MobiDB-lite"/>
    </source>
</evidence>
<sequence length="327" mass="35724">MASELTVFEHSLYIGNYMSGILYGVELVMYFLTMQALFSKGNHNTPRSRKFFAIFSTVLLLLLTIDIAVNAVWCQLMWINSRDQPGGVPAYIGTQVSVWYQTMGSTTVVMMIFMGDALLLYRLFIIYGSKYWVIAFPILAYLAAFSLAIIELVLAGKPGGNFFGGRTINFGTPYYAITISLNIIVTLLICLRLAKLGKAVSKALGPDSARMYTGVASMLIESAAPYSLVGIMFLIPYAIGSPTAISFGQVWAKLTCLAPQLIILRVVTGRAWGKDVVTQAQSGVDFRMKPAGRSTGIELQTHTFTHGGTTLGEEAPEKWNSSTKSLA</sequence>
<evidence type="ECO:0000313" key="3">
    <source>
        <dbReference type="EMBL" id="KAJ3511535.1"/>
    </source>
</evidence>
<keyword evidence="2" id="KW-0812">Transmembrane</keyword>
<evidence type="ECO:0000256" key="2">
    <source>
        <dbReference type="SAM" id="Phobius"/>
    </source>
</evidence>
<keyword evidence="2" id="KW-0472">Membrane</keyword>
<dbReference type="EMBL" id="JANKHO010000321">
    <property type="protein sequence ID" value="KAJ3511535.1"/>
    <property type="molecule type" value="Genomic_DNA"/>
</dbReference>